<name>A0A9D2HDJ7_9BACT</name>
<accession>A0A9D2HDJ7</accession>
<dbReference type="InterPro" id="IPR055259">
    <property type="entry name" value="YkvP/CgeB_Glyco_trans-like"/>
</dbReference>
<dbReference type="Proteomes" id="UP000824225">
    <property type="component" value="Unassembled WGS sequence"/>
</dbReference>
<dbReference type="Pfam" id="PF13524">
    <property type="entry name" value="Glyco_trans_1_2"/>
    <property type="match status" value="1"/>
</dbReference>
<protein>
    <submittedName>
        <fullName evidence="2">Glycosyltransferase</fullName>
    </submittedName>
</protein>
<feature type="domain" description="Spore protein YkvP/CgeB glycosyl transferase-like" evidence="1">
    <location>
        <begin position="193"/>
        <end position="298"/>
    </location>
</feature>
<gene>
    <name evidence="2" type="ORF">H9962_03185</name>
</gene>
<dbReference type="EMBL" id="DXAN01000006">
    <property type="protein sequence ID" value="HJA08181.1"/>
    <property type="molecule type" value="Genomic_DNA"/>
</dbReference>
<evidence type="ECO:0000259" key="1">
    <source>
        <dbReference type="Pfam" id="PF13524"/>
    </source>
</evidence>
<comment type="caution">
    <text evidence="2">The sequence shown here is derived from an EMBL/GenBank/DDBJ whole genome shotgun (WGS) entry which is preliminary data.</text>
</comment>
<proteinExistence type="predicted"/>
<sequence length="355" mass="38994">MTAVASRVILFRMMHIVLLGSAALAPALRGLGHRVLTLGCMGEGFDIPLRHPLSAATFRSLLADRSFKPDLLVLADEGNVPLVVGLECLPWPQIFFSIDTFCNPWHVPFAHAFELALVAQRDFVPLFVDEGHAARWFPLFCRVTVSAQSPEEWLAARDIPVAFVGTLNPANIPDRQSFLNAFRALHPLVCLQGDFVPVFQRARIVLNQTAAGEVNYRCLESMGCGAALLHDSREHGFTELFVEGVNVLPPYLRLRAETAAASAREALARPYELAELALAGRELAAARHTDEARARELCTLAEPLLGSRAHEARLATLPRRRRLVSSAYGTLAAELPDSLAPLRDFYRDAAVQAYG</sequence>
<reference evidence="2" key="2">
    <citation type="submission" date="2021-04" db="EMBL/GenBank/DDBJ databases">
        <authorList>
            <person name="Gilroy R."/>
        </authorList>
    </citation>
    <scope>NUCLEOTIDE SEQUENCE</scope>
    <source>
        <strain evidence="2">CHK186-16707</strain>
    </source>
</reference>
<evidence type="ECO:0000313" key="3">
    <source>
        <dbReference type="Proteomes" id="UP000824225"/>
    </source>
</evidence>
<dbReference type="AlphaFoldDB" id="A0A9D2HDJ7"/>
<organism evidence="2 3">
    <name type="scientific">Candidatus Mailhella merdigallinarum</name>
    <dbReference type="NCBI Taxonomy" id="2838658"/>
    <lineage>
        <taxon>Bacteria</taxon>
        <taxon>Pseudomonadati</taxon>
        <taxon>Thermodesulfobacteriota</taxon>
        <taxon>Desulfovibrionia</taxon>
        <taxon>Desulfovibrionales</taxon>
        <taxon>Desulfovibrionaceae</taxon>
        <taxon>Mailhella</taxon>
    </lineage>
</organism>
<evidence type="ECO:0000313" key="2">
    <source>
        <dbReference type="EMBL" id="HJA08181.1"/>
    </source>
</evidence>
<reference evidence="2" key="1">
    <citation type="journal article" date="2021" name="PeerJ">
        <title>Extensive microbial diversity within the chicken gut microbiome revealed by metagenomics and culture.</title>
        <authorList>
            <person name="Gilroy R."/>
            <person name="Ravi A."/>
            <person name="Getino M."/>
            <person name="Pursley I."/>
            <person name="Horton D.L."/>
            <person name="Alikhan N.F."/>
            <person name="Baker D."/>
            <person name="Gharbi K."/>
            <person name="Hall N."/>
            <person name="Watson M."/>
            <person name="Adriaenssens E.M."/>
            <person name="Foster-Nyarko E."/>
            <person name="Jarju S."/>
            <person name="Secka A."/>
            <person name="Antonio M."/>
            <person name="Oren A."/>
            <person name="Chaudhuri R.R."/>
            <person name="La Ragione R."/>
            <person name="Hildebrand F."/>
            <person name="Pallen M.J."/>
        </authorList>
    </citation>
    <scope>NUCLEOTIDE SEQUENCE</scope>
    <source>
        <strain evidence="2">CHK186-16707</strain>
    </source>
</reference>